<evidence type="ECO:0000313" key="2">
    <source>
        <dbReference type="Proteomes" id="UP000199163"/>
    </source>
</evidence>
<keyword evidence="2" id="KW-1185">Reference proteome</keyword>
<sequence>MAVDQALKRELLLLINDVSDDLLSFDGEEMAHIYLPELHTKDVLFHLINLADDGLLATHPNNKTRLYGLTPKGRQYVSNGYKPS</sequence>
<evidence type="ECO:0000313" key="1">
    <source>
        <dbReference type="EMBL" id="SDI18057.1"/>
    </source>
</evidence>
<organism evidence="1 2">
    <name type="scientific">Alteribacillus persepolensis</name>
    <dbReference type="NCBI Taxonomy" id="568899"/>
    <lineage>
        <taxon>Bacteria</taxon>
        <taxon>Bacillati</taxon>
        <taxon>Bacillota</taxon>
        <taxon>Bacilli</taxon>
        <taxon>Bacillales</taxon>
        <taxon>Bacillaceae</taxon>
        <taxon>Alteribacillus</taxon>
    </lineage>
</organism>
<proteinExistence type="predicted"/>
<dbReference type="EMBL" id="FNDK01000024">
    <property type="protein sequence ID" value="SDI18057.1"/>
    <property type="molecule type" value="Genomic_DNA"/>
</dbReference>
<dbReference type="RefSeq" id="WP_091275720.1">
    <property type="nucleotide sequence ID" value="NZ_FNDK01000024.1"/>
</dbReference>
<name>A0A1G8IGY8_9BACI</name>
<protein>
    <submittedName>
        <fullName evidence="1">Uncharacterized protein</fullName>
    </submittedName>
</protein>
<dbReference type="AlphaFoldDB" id="A0A1G8IGY8"/>
<dbReference type="Proteomes" id="UP000199163">
    <property type="component" value="Unassembled WGS sequence"/>
</dbReference>
<accession>A0A1G8IGY8</accession>
<reference evidence="1 2" key="1">
    <citation type="submission" date="2016-10" db="EMBL/GenBank/DDBJ databases">
        <authorList>
            <person name="de Groot N.N."/>
        </authorList>
    </citation>
    <scope>NUCLEOTIDE SEQUENCE [LARGE SCALE GENOMIC DNA]</scope>
    <source>
        <strain evidence="1 2">DSM 21632</strain>
    </source>
</reference>
<gene>
    <name evidence="1" type="ORF">SAMN05192534_12414</name>
</gene>